<accession>A0ABZ2F2Z1</accession>
<sequence length="242" mass="28593">MNREYHCWYTERLGRDMELLVFGHAGAKVLVFPTRDGRFHEYEDLRLVDSLRPKIEAGHLQLFCLDSIDHESFYCFWRHPAERIRRHVQFEEYVLNEVFPLMAAKNPHPCTIAHGCSLGAFHAVNIAFRHPHLFRKVAAFSGRYDLTHGVEHFRDLFDGYYDDTIYYHTPSHFLPNLECHWRLEALRRMDIVLVVGGDDPFLDNNRELSRILWSKGISHALHTWDGRAHQGHAWRKMAPLYI</sequence>
<dbReference type="Pfam" id="PF00756">
    <property type="entry name" value="Esterase"/>
    <property type="match status" value="1"/>
</dbReference>
<dbReference type="Proteomes" id="UP001359308">
    <property type="component" value="Chromosome"/>
</dbReference>
<dbReference type="InterPro" id="IPR000801">
    <property type="entry name" value="Esterase-like"/>
</dbReference>
<reference evidence="1 2" key="1">
    <citation type="submission" date="2022-09" db="EMBL/GenBank/DDBJ databases">
        <authorList>
            <person name="Giprobiosintez L."/>
        </authorList>
    </citation>
    <scope>NUCLEOTIDE SEQUENCE [LARGE SCALE GENOMIC DNA]</scope>
    <source>
        <strain evidence="2">VKPM-B-12549 (GBS-15)</strain>
    </source>
</reference>
<dbReference type="InterPro" id="IPR029058">
    <property type="entry name" value="AB_hydrolase_fold"/>
</dbReference>
<evidence type="ECO:0000313" key="1">
    <source>
        <dbReference type="EMBL" id="WWF01140.1"/>
    </source>
</evidence>
<keyword evidence="2" id="KW-1185">Reference proteome</keyword>
<evidence type="ECO:0000313" key="2">
    <source>
        <dbReference type="Proteomes" id="UP001359308"/>
    </source>
</evidence>
<dbReference type="InterPro" id="IPR050583">
    <property type="entry name" value="Mycobacterial_A85_antigen"/>
</dbReference>
<proteinExistence type="predicted"/>
<dbReference type="PANTHER" id="PTHR48098:SF3">
    <property type="entry name" value="IRON(III) ENTEROBACTIN ESTERASE"/>
    <property type="match status" value="1"/>
</dbReference>
<dbReference type="SUPFAM" id="SSF53474">
    <property type="entry name" value="alpha/beta-Hydrolases"/>
    <property type="match status" value="1"/>
</dbReference>
<dbReference type="EMBL" id="CP104311">
    <property type="protein sequence ID" value="WWF01140.1"/>
    <property type="molecule type" value="Genomic_DNA"/>
</dbReference>
<protein>
    <submittedName>
        <fullName evidence="1">Alpha/beta hydrolase-fold protein</fullName>
    </submittedName>
</protein>
<dbReference type="GO" id="GO:0016787">
    <property type="term" value="F:hydrolase activity"/>
    <property type="evidence" value="ECO:0007669"/>
    <property type="project" value="UniProtKB-KW"/>
</dbReference>
<dbReference type="Gene3D" id="3.40.50.1820">
    <property type="entry name" value="alpha/beta hydrolase"/>
    <property type="match status" value="1"/>
</dbReference>
<organism evidence="1 2">
    <name type="scientific">Methylococcus capsulatus</name>
    <dbReference type="NCBI Taxonomy" id="414"/>
    <lineage>
        <taxon>Bacteria</taxon>
        <taxon>Pseudomonadati</taxon>
        <taxon>Pseudomonadota</taxon>
        <taxon>Gammaproteobacteria</taxon>
        <taxon>Methylococcales</taxon>
        <taxon>Methylococcaceae</taxon>
        <taxon>Methylococcus</taxon>
    </lineage>
</organism>
<dbReference type="PANTHER" id="PTHR48098">
    <property type="entry name" value="ENTEROCHELIN ESTERASE-RELATED"/>
    <property type="match status" value="1"/>
</dbReference>
<keyword evidence="1" id="KW-0378">Hydrolase</keyword>
<gene>
    <name evidence="1" type="ORF">N4J17_11755</name>
</gene>
<name>A0ABZ2F2Z1_METCP</name>
<dbReference type="RefSeq" id="WP_198321395.1">
    <property type="nucleotide sequence ID" value="NZ_CP104311.1"/>
</dbReference>